<feature type="chain" id="PRO_5018663188" evidence="1">
    <location>
        <begin position="23"/>
        <end position="163"/>
    </location>
</feature>
<keyword evidence="3" id="KW-1185">Reference proteome</keyword>
<feature type="signal peptide" evidence="1">
    <location>
        <begin position="1"/>
        <end position="22"/>
    </location>
</feature>
<dbReference type="AlphaFoldDB" id="A0A3R9MA63"/>
<dbReference type="Proteomes" id="UP000270291">
    <property type="component" value="Unassembled WGS sequence"/>
</dbReference>
<organism evidence="2 3">
    <name type="scientific">Hymenobacter perfusus</name>
    <dbReference type="NCBI Taxonomy" id="1236770"/>
    <lineage>
        <taxon>Bacteria</taxon>
        <taxon>Pseudomonadati</taxon>
        <taxon>Bacteroidota</taxon>
        <taxon>Cytophagia</taxon>
        <taxon>Cytophagales</taxon>
        <taxon>Hymenobacteraceae</taxon>
        <taxon>Hymenobacter</taxon>
    </lineage>
</organism>
<keyword evidence="1" id="KW-0732">Signal</keyword>
<dbReference type="RefSeq" id="WP_125440054.1">
    <property type="nucleotide sequence ID" value="NZ_RWIU01000007.1"/>
</dbReference>
<dbReference type="OrthoDB" id="4535652at2"/>
<comment type="caution">
    <text evidence="2">The sequence shown here is derived from an EMBL/GenBank/DDBJ whole genome shotgun (WGS) entry which is preliminary data.</text>
</comment>
<accession>A0A3R9MA63</accession>
<proteinExistence type="predicted"/>
<evidence type="ECO:0000313" key="3">
    <source>
        <dbReference type="Proteomes" id="UP000270291"/>
    </source>
</evidence>
<protein>
    <submittedName>
        <fullName evidence="2">Uncharacterized protein</fullName>
    </submittedName>
</protein>
<sequence>MAHVYRLWVLLCCALLPTLVRAQQLPARPHYTATIDSLTAALDKSAVPSGILYDRVFPLARLDQFGQTTTDTTRFEHFVQAHQELWYASYRAVTLGSATTLRARAAQHRQAGVVPIGVLHHRFNLLDTLAVQRNMFSQPDGEEGALFDVAGRAQSPCLTRKTV</sequence>
<name>A0A3R9MA63_9BACT</name>
<reference evidence="2 3" key="1">
    <citation type="submission" date="2018-12" db="EMBL/GenBank/DDBJ databases">
        <authorList>
            <person name="Feng G."/>
            <person name="Zhu H."/>
        </authorList>
    </citation>
    <scope>NUCLEOTIDE SEQUENCE [LARGE SCALE GENOMIC DNA]</scope>
    <source>
        <strain evidence="2 3">LMG 26000</strain>
    </source>
</reference>
<gene>
    <name evidence="2" type="ORF">EI293_18610</name>
</gene>
<dbReference type="EMBL" id="RWIU01000007">
    <property type="protein sequence ID" value="RSK40952.1"/>
    <property type="molecule type" value="Genomic_DNA"/>
</dbReference>
<evidence type="ECO:0000313" key="2">
    <source>
        <dbReference type="EMBL" id="RSK40952.1"/>
    </source>
</evidence>
<evidence type="ECO:0000256" key="1">
    <source>
        <dbReference type="SAM" id="SignalP"/>
    </source>
</evidence>